<comment type="subunit">
    <text evidence="20">May form homooligomers. Interacts with CREBBP/CBP, EED/WAIT1, EP300/P300, NCOA6/PRIP, PPARBP/PBP and SMN.</text>
</comment>
<comment type="subcellular location">
    <subcellularLocation>
        <location evidence="2">Cytoplasm</location>
    </subcellularLocation>
    <subcellularLocation>
        <location evidence="1">Nucleus</location>
        <location evidence="1">Cajal body</location>
    </subcellularLocation>
    <subcellularLocation>
        <location evidence="3">Nucleus</location>
        <location evidence="3">Nucleolus</location>
    </subcellularLocation>
</comment>
<dbReference type="GO" id="GO:0071164">
    <property type="term" value="F:RNA cap trimethylguanosine synthase activity"/>
    <property type="evidence" value="ECO:0000318"/>
    <property type="project" value="GO_Central"/>
</dbReference>
<reference evidence="25" key="1">
    <citation type="journal article" date="2013" name="Science">
        <title>The Amborella genome and the evolution of flowering plants.</title>
        <authorList>
            <consortium name="Amborella Genome Project"/>
        </authorList>
    </citation>
    <scope>NUCLEOTIDE SEQUENCE [LARGE SCALE GENOMIC DNA]</scope>
</reference>
<evidence type="ECO:0000256" key="15">
    <source>
        <dbReference type="ARBA" id="ARBA00048740"/>
    </source>
</evidence>
<name>W1PHC3_AMBTC</name>
<sequence>MEQRVEKEGKNRNATEKGLKKRRRKRKIRRRIVDTHKVHLCSDVPEGVSPCITKYWYQRYNLFSRYDEGIEMDEEGWFSVTPEDIAIRHAEKSGNGLVIDCFSGVGGNAIQFAHLCCHVIAIDINARKVGYSLNNARIYGVEDYIDFIIGDFFLLAPLLKADVLFLSPPWGGPSYIAAEKFSLQMLKPKDGYSLFQVAQKTTPNIIMFLPRNVDVNQVEELSWLSSPPLEVEIEENYVKGKLKGITAYFGDIAYGYGECAHALKVSQWDYNPCRLWRMWPCPEGVKGTCEIHHTWMNVMRNREFLEVKLVSVYLTIP</sequence>
<dbReference type="InterPro" id="IPR019012">
    <property type="entry name" value="RNA_cap_Gua-N2-MeTrfase"/>
</dbReference>
<keyword evidence="6" id="KW-0597">Phosphoprotein</keyword>
<dbReference type="GO" id="GO:0005634">
    <property type="term" value="C:nucleus"/>
    <property type="evidence" value="ECO:0000318"/>
    <property type="project" value="GO_Central"/>
</dbReference>
<keyword evidence="10" id="KW-0805">Transcription regulation</keyword>
<keyword evidence="5" id="KW-0963">Cytoplasm</keyword>
<dbReference type="GO" id="GO:0036261">
    <property type="term" value="P:7-methylguanosine cap hypermethylation"/>
    <property type="evidence" value="ECO:0000318"/>
    <property type="project" value="GO_Central"/>
</dbReference>
<gene>
    <name evidence="24" type="ORF">AMTR_s00019p00080670</name>
</gene>
<evidence type="ECO:0000256" key="22">
    <source>
        <dbReference type="ARBA" id="ARBA00081504"/>
    </source>
</evidence>
<dbReference type="Gene3D" id="3.40.50.150">
    <property type="entry name" value="Vaccinia Virus protein VP39"/>
    <property type="match status" value="1"/>
</dbReference>
<evidence type="ECO:0000256" key="17">
    <source>
        <dbReference type="ARBA" id="ARBA00049075"/>
    </source>
</evidence>
<evidence type="ECO:0000256" key="19">
    <source>
        <dbReference type="ARBA" id="ARBA00057179"/>
    </source>
</evidence>
<evidence type="ECO:0000313" key="25">
    <source>
        <dbReference type="Proteomes" id="UP000017836"/>
    </source>
</evidence>
<dbReference type="HOGENOM" id="CLU_029658_0_1_1"/>
<protein>
    <recommendedName>
        <fullName evidence="4">Trimethylguanosine synthase</fullName>
    </recommendedName>
    <alternativeName>
        <fullName evidence="18">Cap-specific guanine-N(2) methyltransferase</fullName>
    </alternativeName>
    <alternativeName>
        <fullName evidence="21">Nuclear receptor coactivator 6-interacting protein</fullName>
    </alternativeName>
    <alternativeName>
        <fullName evidence="22">PRIP-interacting protein with methyltransferase motif</fullName>
    </alternativeName>
</protein>
<evidence type="ECO:0000256" key="2">
    <source>
        <dbReference type="ARBA" id="ARBA00004496"/>
    </source>
</evidence>
<evidence type="ECO:0000256" key="1">
    <source>
        <dbReference type="ARBA" id="ARBA00004408"/>
    </source>
</evidence>
<keyword evidence="11" id="KW-0804">Transcription</keyword>
<organism evidence="24 25">
    <name type="scientific">Amborella trichopoda</name>
    <dbReference type="NCBI Taxonomy" id="13333"/>
    <lineage>
        <taxon>Eukaryota</taxon>
        <taxon>Viridiplantae</taxon>
        <taxon>Streptophyta</taxon>
        <taxon>Embryophyta</taxon>
        <taxon>Tracheophyta</taxon>
        <taxon>Spermatophyta</taxon>
        <taxon>Magnoliopsida</taxon>
        <taxon>Amborellales</taxon>
        <taxon>Amborellaceae</taxon>
        <taxon>Amborella</taxon>
    </lineage>
</organism>
<evidence type="ECO:0000256" key="3">
    <source>
        <dbReference type="ARBA" id="ARBA00004604"/>
    </source>
</evidence>
<evidence type="ECO:0000256" key="20">
    <source>
        <dbReference type="ARBA" id="ARBA00064494"/>
    </source>
</evidence>
<dbReference type="PANTHER" id="PTHR14741:SF41">
    <property type="entry name" value="TRIMETHYLGUANOSINE SYNTHASE"/>
    <property type="match status" value="1"/>
</dbReference>
<evidence type="ECO:0000256" key="8">
    <source>
        <dbReference type="ARBA" id="ARBA00022679"/>
    </source>
</evidence>
<comment type="catalytic activity">
    <reaction evidence="17">
        <text>a 5'-end (N(7)-methyl 5'-triphosphoguanosine)-ribonucleoside in snRNA + S-adenosyl-L-methionine = a 5'-end (N(2),N(7)-dimethyl 5'-triphosphoguanosine)-ribonucleoside in snRNA + S-adenosyl-L-homocysteine + H(+)</text>
        <dbReference type="Rhea" id="RHEA:78471"/>
        <dbReference type="Rhea" id="RHEA-COMP:19085"/>
        <dbReference type="Rhea" id="RHEA-COMP:19087"/>
        <dbReference type="ChEBI" id="CHEBI:15378"/>
        <dbReference type="ChEBI" id="CHEBI:57856"/>
        <dbReference type="ChEBI" id="CHEBI:59789"/>
        <dbReference type="ChEBI" id="CHEBI:156461"/>
        <dbReference type="ChEBI" id="CHEBI:172880"/>
    </reaction>
    <physiologicalReaction direction="left-to-right" evidence="17">
        <dbReference type="Rhea" id="RHEA:78472"/>
    </physiologicalReaction>
</comment>
<evidence type="ECO:0000313" key="24">
    <source>
        <dbReference type="EMBL" id="ERN07089.1"/>
    </source>
</evidence>
<evidence type="ECO:0000256" key="12">
    <source>
        <dbReference type="ARBA" id="ARBA00023242"/>
    </source>
</evidence>
<evidence type="ECO:0000256" key="14">
    <source>
        <dbReference type="ARBA" id="ARBA00047418"/>
    </source>
</evidence>
<keyword evidence="12" id="KW-0539">Nucleus</keyword>
<dbReference type="GO" id="GO:0015030">
    <property type="term" value="C:Cajal body"/>
    <property type="evidence" value="ECO:0007669"/>
    <property type="project" value="UniProtKB-SubCell"/>
</dbReference>
<dbReference type="PANTHER" id="PTHR14741">
    <property type="entry name" value="S-ADENOSYLMETHIONINE-DEPENDENT METHYLTRANSFERASE RELATED"/>
    <property type="match status" value="1"/>
</dbReference>
<dbReference type="Pfam" id="PF09445">
    <property type="entry name" value="Methyltransf_15"/>
    <property type="match status" value="1"/>
</dbReference>
<dbReference type="Gramene" id="ERN07089">
    <property type="protein sequence ID" value="ERN07089"/>
    <property type="gene ID" value="AMTR_s00019p00080670"/>
</dbReference>
<dbReference type="OMA" id="KALCIYY"/>
<evidence type="ECO:0000256" key="10">
    <source>
        <dbReference type="ARBA" id="ARBA00023015"/>
    </source>
</evidence>
<keyword evidence="25" id="KW-1185">Reference proteome</keyword>
<evidence type="ECO:0000256" key="6">
    <source>
        <dbReference type="ARBA" id="ARBA00022553"/>
    </source>
</evidence>
<dbReference type="STRING" id="13333.W1PHC3"/>
<comment type="catalytic activity">
    <reaction evidence="14">
        <text>a 5'-end (N(2),N(7)-dimethyl 5'-triphosphoguanosine)-ribonucleoside in snoRNA + S-adenosyl-L-methionine = a 5'-end (N(2),N(2),N(7)-trimethyl 5'-triphosphoguanosine)-ribonucleoside in snoRNA + S-adenosyl-L-homocysteine + H(+)</text>
        <dbReference type="Rhea" id="RHEA:78507"/>
        <dbReference type="Rhea" id="RHEA-COMP:19088"/>
        <dbReference type="Rhea" id="RHEA-COMP:19090"/>
        <dbReference type="ChEBI" id="CHEBI:15378"/>
        <dbReference type="ChEBI" id="CHEBI:57856"/>
        <dbReference type="ChEBI" id="CHEBI:59789"/>
        <dbReference type="ChEBI" id="CHEBI:167623"/>
        <dbReference type="ChEBI" id="CHEBI:172880"/>
    </reaction>
    <physiologicalReaction direction="left-to-right" evidence="14">
        <dbReference type="Rhea" id="RHEA:78508"/>
    </physiologicalReaction>
</comment>
<feature type="region of interest" description="Disordered" evidence="23">
    <location>
        <begin position="1"/>
        <end position="25"/>
    </location>
</feature>
<dbReference type="CDD" id="cd02440">
    <property type="entry name" value="AdoMet_MTases"/>
    <property type="match status" value="1"/>
</dbReference>
<comment type="similarity">
    <text evidence="13">Belongs to the methyltransferase superfamily. Trimethylguanosine synthase family.</text>
</comment>
<comment type="catalytic activity">
    <reaction evidence="16">
        <text>a 5'-end (N(2),N(7)-dimethyl 5'-triphosphoguanosine)-ribonucleoside in snRNA + S-adenosyl-L-methionine = a 5'-end (N(2),N(2),N(7)-trimethyl 5'-triphosphoguanosine)-ribonucleoside in snRNA + S-adenosyl-L-homocysteine + H(+)</text>
        <dbReference type="Rhea" id="RHEA:78479"/>
        <dbReference type="Rhea" id="RHEA-COMP:19087"/>
        <dbReference type="Rhea" id="RHEA-COMP:19089"/>
        <dbReference type="ChEBI" id="CHEBI:15378"/>
        <dbReference type="ChEBI" id="CHEBI:57856"/>
        <dbReference type="ChEBI" id="CHEBI:59789"/>
        <dbReference type="ChEBI" id="CHEBI:167623"/>
        <dbReference type="ChEBI" id="CHEBI:172880"/>
    </reaction>
    <physiologicalReaction direction="left-to-right" evidence="16">
        <dbReference type="Rhea" id="RHEA:78480"/>
    </physiologicalReaction>
</comment>
<comment type="catalytic activity">
    <reaction evidence="15">
        <text>a 5'-end (N(7)-methyl 5'-triphosphoguanosine)-ribonucleoside in snoRNA + S-adenosyl-L-methionine = a 5'-end (N(2),N(7)-dimethyl 5'-triphosphoguanosine)-ribonucleoside in snoRNA + S-adenosyl-L-homocysteine + H(+)</text>
        <dbReference type="Rhea" id="RHEA:78475"/>
        <dbReference type="Rhea" id="RHEA-COMP:19086"/>
        <dbReference type="Rhea" id="RHEA-COMP:19088"/>
        <dbReference type="ChEBI" id="CHEBI:15378"/>
        <dbReference type="ChEBI" id="CHEBI:57856"/>
        <dbReference type="ChEBI" id="CHEBI:59789"/>
        <dbReference type="ChEBI" id="CHEBI:156461"/>
        <dbReference type="ChEBI" id="CHEBI:172880"/>
    </reaction>
    <physiologicalReaction direction="left-to-right" evidence="15">
        <dbReference type="Rhea" id="RHEA:78476"/>
    </physiologicalReaction>
</comment>
<dbReference type="GO" id="GO:0005737">
    <property type="term" value="C:cytoplasm"/>
    <property type="evidence" value="ECO:0007669"/>
    <property type="project" value="UniProtKB-SubCell"/>
</dbReference>
<dbReference type="Proteomes" id="UP000017836">
    <property type="component" value="Unassembled WGS sequence"/>
</dbReference>
<keyword evidence="8" id="KW-0808">Transferase</keyword>
<evidence type="ECO:0000256" key="21">
    <source>
        <dbReference type="ARBA" id="ARBA00079339"/>
    </source>
</evidence>
<dbReference type="GO" id="GO:0005730">
    <property type="term" value="C:nucleolus"/>
    <property type="evidence" value="ECO:0007669"/>
    <property type="project" value="UniProtKB-SubCell"/>
</dbReference>
<keyword evidence="7" id="KW-0489">Methyltransferase</keyword>
<proteinExistence type="inferred from homology"/>
<evidence type="ECO:0000256" key="9">
    <source>
        <dbReference type="ARBA" id="ARBA00022691"/>
    </source>
</evidence>
<evidence type="ECO:0000256" key="13">
    <source>
        <dbReference type="ARBA" id="ARBA00025783"/>
    </source>
</evidence>
<evidence type="ECO:0000256" key="5">
    <source>
        <dbReference type="ARBA" id="ARBA00022490"/>
    </source>
</evidence>
<evidence type="ECO:0000256" key="11">
    <source>
        <dbReference type="ARBA" id="ARBA00023163"/>
    </source>
</evidence>
<feature type="compositionally biased region" description="Basic and acidic residues" evidence="23">
    <location>
        <begin position="1"/>
        <end position="18"/>
    </location>
</feature>
<evidence type="ECO:0000256" key="7">
    <source>
        <dbReference type="ARBA" id="ARBA00022603"/>
    </source>
</evidence>
<evidence type="ECO:0000256" key="18">
    <source>
        <dbReference type="ARBA" id="ARBA00049790"/>
    </source>
</evidence>
<dbReference type="SUPFAM" id="SSF53335">
    <property type="entry name" value="S-adenosyl-L-methionine-dependent methyltransferases"/>
    <property type="match status" value="1"/>
</dbReference>
<dbReference type="InterPro" id="IPR029063">
    <property type="entry name" value="SAM-dependent_MTases_sf"/>
</dbReference>
<evidence type="ECO:0000256" key="16">
    <source>
        <dbReference type="ARBA" id="ARBA00048763"/>
    </source>
</evidence>
<dbReference type="FunFam" id="3.40.50.150:FF:000066">
    <property type="entry name" value="Trimethylguanosine synthase 1"/>
    <property type="match status" value="1"/>
</dbReference>
<dbReference type="EMBL" id="KI393807">
    <property type="protein sequence ID" value="ERN07089.1"/>
    <property type="molecule type" value="Genomic_DNA"/>
</dbReference>
<evidence type="ECO:0000256" key="23">
    <source>
        <dbReference type="SAM" id="MobiDB-lite"/>
    </source>
</evidence>
<accession>W1PHC3</accession>
<evidence type="ECO:0000256" key="4">
    <source>
        <dbReference type="ARBA" id="ARBA00018517"/>
    </source>
</evidence>
<dbReference type="eggNOG" id="KOG2730">
    <property type="taxonomic scope" value="Eukaryota"/>
</dbReference>
<comment type="function">
    <text evidence="19">Catalyzes the 2 serial methylation steps for the conversion of the 7-monomethylguanosine (m(7)G) caps of snRNAs and snoRNAs to a 2,2,7-trimethylguanosine (m(2,2,7)G) cap structure. The enzyme is specific for guanine, and N7 methylation must precede N2 methylation. Hypermethylation of the m7G cap of U snRNAs leads to their concentration in nuclear foci, their colocalization with coilin and the formation of canonical Cajal bodies (CBs). Plays a role in transcriptional regulation.</text>
</comment>
<dbReference type="AlphaFoldDB" id="W1PHC3"/>
<keyword evidence="9" id="KW-0949">S-adenosyl-L-methionine</keyword>